<evidence type="ECO:0000313" key="4">
    <source>
        <dbReference type="Proteomes" id="UP000002051"/>
    </source>
</evidence>
<dbReference type="PANTHER" id="PTHR45751:SF38">
    <property type="entry name" value="E3 UBIQUITIN-PROTEIN LIGASE RGLG5-LIKE"/>
    <property type="match status" value="1"/>
</dbReference>
<accession>G7KTC4</accession>
<name>G7KTC4_MEDTR</name>
<protein>
    <submittedName>
        <fullName evidence="2">Copine protein</fullName>
    </submittedName>
</protein>
<evidence type="ECO:0000259" key="1">
    <source>
        <dbReference type="Pfam" id="PF07002"/>
    </source>
</evidence>
<sequence length="242" mass="27190">MAQKTSTTLCTRMNGTPTRIMIATAQTNTIKPKSPSKESHMETLWTITCGGLIHKSRKRQQKIMLKTTTNETCCWFWNFKDNKSLNPYEQAISIIGKTLAPFAEDNLIPCFGFGDSSTHDQEVFGLYPDERLCNGFEEVLSRYREIVPNIRLAGPRSFAHIVKTATAIVERSGGQYHHVLMILANGQVTRTRHGRLSPQERKTMDAIVEASKFPLSIILVGVGDGPWDKMKEFCDNIPTKGL</sequence>
<reference evidence="2 4" key="1">
    <citation type="journal article" date="2011" name="Nature">
        <title>The Medicago genome provides insight into the evolution of rhizobial symbioses.</title>
        <authorList>
            <person name="Young N.D."/>
            <person name="Debelle F."/>
            <person name="Oldroyd G.E."/>
            <person name="Geurts R."/>
            <person name="Cannon S.B."/>
            <person name="Udvardi M.K."/>
            <person name="Benedito V.A."/>
            <person name="Mayer K.F."/>
            <person name="Gouzy J."/>
            <person name="Schoof H."/>
            <person name="Van de Peer Y."/>
            <person name="Proost S."/>
            <person name="Cook D.R."/>
            <person name="Meyers B.C."/>
            <person name="Spannagl M."/>
            <person name="Cheung F."/>
            <person name="De Mita S."/>
            <person name="Krishnakumar V."/>
            <person name="Gundlach H."/>
            <person name="Zhou S."/>
            <person name="Mudge J."/>
            <person name="Bharti A.K."/>
            <person name="Murray J.D."/>
            <person name="Naoumkina M.A."/>
            <person name="Rosen B."/>
            <person name="Silverstein K.A."/>
            <person name="Tang H."/>
            <person name="Rombauts S."/>
            <person name="Zhao P.X."/>
            <person name="Zhou P."/>
            <person name="Barbe V."/>
            <person name="Bardou P."/>
            <person name="Bechner M."/>
            <person name="Bellec A."/>
            <person name="Berger A."/>
            <person name="Berges H."/>
            <person name="Bidwell S."/>
            <person name="Bisseling T."/>
            <person name="Choisne N."/>
            <person name="Couloux A."/>
            <person name="Denny R."/>
            <person name="Deshpande S."/>
            <person name="Dai X."/>
            <person name="Doyle J.J."/>
            <person name="Dudez A.M."/>
            <person name="Farmer A.D."/>
            <person name="Fouteau S."/>
            <person name="Franken C."/>
            <person name="Gibelin C."/>
            <person name="Gish J."/>
            <person name="Goldstein S."/>
            <person name="Gonzalez A.J."/>
            <person name="Green P.J."/>
            <person name="Hallab A."/>
            <person name="Hartog M."/>
            <person name="Hua A."/>
            <person name="Humphray S.J."/>
            <person name="Jeong D.H."/>
            <person name="Jing Y."/>
            <person name="Jocker A."/>
            <person name="Kenton S.M."/>
            <person name="Kim D.J."/>
            <person name="Klee K."/>
            <person name="Lai H."/>
            <person name="Lang C."/>
            <person name="Lin S."/>
            <person name="Macmil S.L."/>
            <person name="Magdelenat G."/>
            <person name="Matthews L."/>
            <person name="McCorrison J."/>
            <person name="Monaghan E.L."/>
            <person name="Mun J.H."/>
            <person name="Najar F.Z."/>
            <person name="Nicholson C."/>
            <person name="Noirot C."/>
            <person name="O'Bleness M."/>
            <person name="Paule C.R."/>
            <person name="Poulain J."/>
            <person name="Prion F."/>
            <person name="Qin B."/>
            <person name="Qu C."/>
            <person name="Retzel E.F."/>
            <person name="Riddle C."/>
            <person name="Sallet E."/>
            <person name="Samain S."/>
            <person name="Samson N."/>
            <person name="Sanders I."/>
            <person name="Saurat O."/>
            <person name="Scarpelli C."/>
            <person name="Schiex T."/>
            <person name="Segurens B."/>
            <person name="Severin A.J."/>
            <person name="Sherrier D.J."/>
            <person name="Shi R."/>
            <person name="Sims S."/>
            <person name="Singer S.R."/>
            <person name="Sinharoy S."/>
            <person name="Sterck L."/>
            <person name="Viollet A."/>
            <person name="Wang B.B."/>
            <person name="Wang K."/>
            <person name="Wang M."/>
            <person name="Wang X."/>
            <person name="Warfsmann J."/>
            <person name="Weissenbach J."/>
            <person name="White D.D."/>
            <person name="White J.D."/>
            <person name="Wiley G.B."/>
            <person name="Wincker P."/>
            <person name="Xing Y."/>
            <person name="Yang L."/>
            <person name="Yao Z."/>
            <person name="Ying F."/>
            <person name="Zhai J."/>
            <person name="Zhou L."/>
            <person name="Zuber A."/>
            <person name="Denarie J."/>
            <person name="Dixon R.A."/>
            <person name="May G.D."/>
            <person name="Schwartz D.C."/>
            <person name="Rogers J."/>
            <person name="Quetier F."/>
            <person name="Town C.D."/>
            <person name="Roe B.A."/>
        </authorList>
    </citation>
    <scope>NUCLEOTIDE SEQUENCE [LARGE SCALE GENOMIC DNA]</scope>
    <source>
        <strain evidence="2">A17</strain>
        <strain evidence="3 4">cv. Jemalong A17</strain>
    </source>
</reference>
<evidence type="ECO:0000313" key="3">
    <source>
        <dbReference type="EnsemblPlants" id="AES80492"/>
    </source>
</evidence>
<reference evidence="3" key="3">
    <citation type="submission" date="2015-04" db="UniProtKB">
        <authorList>
            <consortium name="EnsemblPlants"/>
        </authorList>
    </citation>
    <scope>IDENTIFICATION</scope>
    <source>
        <strain evidence="3">cv. Jemalong A17</strain>
    </source>
</reference>
<dbReference type="eggNOG" id="KOG1327">
    <property type="taxonomic scope" value="Eukaryota"/>
</dbReference>
<dbReference type="HOGENOM" id="CLU_1148709_0_0_1"/>
<reference evidence="2 4" key="2">
    <citation type="journal article" date="2014" name="BMC Genomics">
        <title>An improved genome release (version Mt4.0) for the model legume Medicago truncatula.</title>
        <authorList>
            <person name="Tang H."/>
            <person name="Krishnakumar V."/>
            <person name="Bidwell S."/>
            <person name="Rosen B."/>
            <person name="Chan A."/>
            <person name="Zhou S."/>
            <person name="Gentzbittel L."/>
            <person name="Childs K.L."/>
            <person name="Yandell M."/>
            <person name="Gundlach H."/>
            <person name="Mayer K.F."/>
            <person name="Schwartz D.C."/>
            <person name="Town C.D."/>
        </authorList>
    </citation>
    <scope>GENOME REANNOTATION</scope>
    <source>
        <strain evidence="3 4">cv. Jemalong A17</strain>
    </source>
</reference>
<dbReference type="InterPro" id="IPR036465">
    <property type="entry name" value="vWFA_dom_sf"/>
</dbReference>
<feature type="domain" description="Copine C-terminal" evidence="1">
    <location>
        <begin position="82"/>
        <end position="236"/>
    </location>
</feature>
<dbReference type="PANTHER" id="PTHR45751">
    <property type="entry name" value="COPINE FAMILY PROTEIN 1"/>
    <property type="match status" value="1"/>
</dbReference>
<dbReference type="InterPro" id="IPR052079">
    <property type="entry name" value="E3_ligase/Copine_domain"/>
</dbReference>
<dbReference type="EnsemblPlants" id="AES80492">
    <property type="protein sequence ID" value="AES80492"/>
    <property type="gene ID" value="MTR_7g081170"/>
</dbReference>
<dbReference type="Proteomes" id="UP000002051">
    <property type="component" value="Unassembled WGS sequence"/>
</dbReference>
<dbReference type="GO" id="GO:0005634">
    <property type="term" value="C:nucleus"/>
    <property type="evidence" value="ECO:0000318"/>
    <property type="project" value="GO_Central"/>
</dbReference>
<gene>
    <name evidence="2" type="ordered locus">MTR_7g081170</name>
</gene>
<organism evidence="2 4">
    <name type="scientific">Medicago truncatula</name>
    <name type="common">Barrel medic</name>
    <name type="synonym">Medicago tribuloides</name>
    <dbReference type="NCBI Taxonomy" id="3880"/>
    <lineage>
        <taxon>Eukaryota</taxon>
        <taxon>Viridiplantae</taxon>
        <taxon>Streptophyta</taxon>
        <taxon>Embryophyta</taxon>
        <taxon>Tracheophyta</taxon>
        <taxon>Spermatophyta</taxon>
        <taxon>Magnoliopsida</taxon>
        <taxon>eudicotyledons</taxon>
        <taxon>Gunneridae</taxon>
        <taxon>Pentapetalae</taxon>
        <taxon>rosids</taxon>
        <taxon>fabids</taxon>
        <taxon>Fabales</taxon>
        <taxon>Fabaceae</taxon>
        <taxon>Papilionoideae</taxon>
        <taxon>50 kb inversion clade</taxon>
        <taxon>NPAAA clade</taxon>
        <taxon>Hologalegina</taxon>
        <taxon>IRL clade</taxon>
        <taxon>Trifolieae</taxon>
        <taxon>Medicago</taxon>
    </lineage>
</organism>
<dbReference type="EMBL" id="CM001223">
    <property type="protein sequence ID" value="AES80492.1"/>
    <property type="molecule type" value="Genomic_DNA"/>
</dbReference>
<dbReference type="Pfam" id="PF07002">
    <property type="entry name" value="Copine"/>
    <property type="match status" value="1"/>
</dbReference>
<dbReference type="SUPFAM" id="SSF53300">
    <property type="entry name" value="vWA-like"/>
    <property type="match status" value="1"/>
</dbReference>
<dbReference type="PaxDb" id="3880-AES80492"/>
<dbReference type="AlphaFoldDB" id="G7KTC4"/>
<dbReference type="GO" id="GO:0004842">
    <property type="term" value="F:ubiquitin-protein transferase activity"/>
    <property type="evidence" value="ECO:0000318"/>
    <property type="project" value="GO_Central"/>
</dbReference>
<proteinExistence type="predicted"/>
<keyword evidence="4" id="KW-1185">Reference proteome</keyword>
<dbReference type="GO" id="GO:0016567">
    <property type="term" value="P:protein ubiquitination"/>
    <property type="evidence" value="ECO:0000318"/>
    <property type="project" value="GO_Central"/>
</dbReference>
<evidence type="ECO:0000313" key="2">
    <source>
        <dbReference type="EMBL" id="AES80492.1"/>
    </source>
</evidence>
<dbReference type="InterPro" id="IPR010734">
    <property type="entry name" value="Copine_C"/>
</dbReference>